<evidence type="ECO:0000313" key="2">
    <source>
        <dbReference type="EMBL" id="MPC26551.1"/>
    </source>
</evidence>
<gene>
    <name evidence="2" type="ORF">E2C01_019694</name>
</gene>
<evidence type="ECO:0000313" key="3">
    <source>
        <dbReference type="Proteomes" id="UP000324222"/>
    </source>
</evidence>
<name>A0A5B7DY46_PORTR</name>
<dbReference type="AlphaFoldDB" id="A0A5B7DY46"/>
<keyword evidence="3" id="KW-1185">Reference proteome</keyword>
<feature type="compositionally biased region" description="Basic and acidic residues" evidence="1">
    <location>
        <begin position="104"/>
        <end position="120"/>
    </location>
</feature>
<dbReference type="EMBL" id="VSRR010001614">
    <property type="protein sequence ID" value="MPC26551.1"/>
    <property type="molecule type" value="Genomic_DNA"/>
</dbReference>
<sequence length="193" mass="20328">MGRGVTCISRLLPCGKSFPEKYNIARGQSVTPFRIKTQAAGAGEANIVAGTVLSRGSAEAPTRSCLAPGPATFYAEAVVLLSSASSLHVTFPELGGGSPGRKGWPREPEAETPASRHDSVSKAGLLKVRPGILPAGRVIAMPLTTRRVVWCADARRPRATLCLTSPAWRCAGLLHGASCMHTFVYDIYGLAIN</sequence>
<evidence type="ECO:0000256" key="1">
    <source>
        <dbReference type="SAM" id="MobiDB-lite"/>
    </source>
</evidence>
<feature type="region of interest" description="Disordered" evidence="1">
    <location>
        <begin position="94"/>
        <end position="120"/>
    </location>
</feature>
<accession>A0A5B7DY46</accession>
<dbReference type="Proteomes" id="UP000324222">
    <property type="component" value="Unassembled WGS sequence"/>
</dbReference>
<protein>
    <submittedName>
        <fullName evidence="2">Uncharacterized protein</fullName>
    </submittedName>
</protein>
<reference evidence="2 3" key="1">
    <citation type="submission" date="2019-05" db="EMBL/GenBank/DDBJ databases">
        <title>Another draft genome of Portunus trituberculatus and its Hox gene families provides insights of decapod evolution.</title>
        <authorList>
            <person name="Jeong J.-H."/>
            <person name="Song I."/>
            <person name="Kim S."/>
            <person name="Choi T."/>
            <person name="Kim D."/>
            <person name="Ryu S."/>
            <person name="Kim W."/>
        </authorList>
    </citation>
    <scope>NUCLEOTIDE SEQUENCE [LARGE SCALE GENOMIC DNA]</scope>
    <source>
        <tissue evidence="2">Muscle</tissue>
    </source>
</reference>
<comment type="caution">
    <text evidence="2">The sequence shown here is derived from an EMBL/GenBank/DDBJ whole genome shotgun (WGS) entry which is preliminary data.</text>
</comment>
<proteinExistence type="predicted"/>
<organism evidence="2 3">
    <name type="scientific">Portunus trituberculatus</name>
    <name type="common">Swimming crab</name>
    <name type="synonym">Neptunus trituberculatus</name>
    <dbReference type="NCBI Taxonomy" id="210409"/>
    <lineage>
        <taxon>Eukaryota</taxon>
        <taxon>Metazoa</taxon>
        <taxon>Ecdysozoa</taxon>
        <taxon>Arthropoda</taxon>
        <taxon>Crustacea</taxon>
        <taxon>Multicrustacea</taxon>
        <taxon>Malacostraca</taxon>
        <taxon>Eumalacostraca</taxon>
        <taxon>Eucarida</taxon>
        <taxon>Decapoda</taxon>
        <taxon>Pleocyemata</taxon>
        <taxon>Brachyura</taxon>
        <taxon>Eubrachyura</taxon>
        <taxon>Portunoidea</taxon>
        <taxon>Portunidae</taxon>
        <taxon>Portuninae</taxon>
        <taxon>Portunus</taxon>
    </lineage>
</organism>